<evidence type="ECO:0000259" key="4">
    <source>
        <dbReference type="Pfam" id="PF00703"/>
    </source>
</evidence>
<dbReference type="Pfam" id="PF02837">
    <property type="entry name" value="Glyco_hydro_2_N"/>
    <property type="match status" value="1"/>
</dbReference>
<dbReference type="InterPro" id="IPR006102">
    <property type="entry name" value="Ig-like_GH2"/>
</dbReference>
<evidence type="ECO:0000313" key="9">
    <source>
        <dbReference type="EMBL" id="KAB4453642.1"/>
    </source>
</evidence>
<dbReference type="InterPro" id="IPR006101">
    <property type="entry name" value="Glyco_hydro_2"/>
</dbReference>
<dbReference type="Pfam" id="PF18565">
    <property type="entry name" value="Glyco_hydro2_C5"/>
    <property type="match status" value="1"/>
</dbReference>
<dbReference type="Gene3D" id="2.60.120.260">
    <property type="entry name" value="Galactose-binding domain-like"/>
    <property type="match status" value="1"/>
</dbReference>
<feature type="domain" description="Glycoside hydrolase family 2 immunoglobulin-like beta-sandwich" evidence="4">
    <location>
        <begin position="187"/>
        <end position="292"/>
    </location>
</feature>
<evidence type="ECO:0000256" key="2">
    <source>
        <dbReference type="ARBA" id="ARBA00022801"/>
    </source>
</evidence>
<evidence type="ECO:0000259" key="6">
    <source>
        <dbReference type="Pfam" id="PF02837"/>
    </source>
</evidence>
<evidence type="ECO:0000256" key="1">
    <source>
        <dbReference type="ARBA" id="ARBA00007401"/>
    </source>
</evidence>
<dbReference type="InterPro" id="IPR006104">
    <property type="entry name" value="Glyco_hydro_2_N"/>
</dbReference>
<keyword evidence="2 9" id="KW-0378">Hydrolase</keyword>
<dbReference type="InterPro" id="IPR036156">
    <property type="entry name" value="Beta-gal/glucu_dom_sf"/>
</dbReference>
<dbReference type="GO" id="GO:0004553">
    <property type="term" value="F:hydrolase activity, hydrolyzing O-glycosyl compounds"/>
    <property type="evidence" value="ECO:0007669"/>
    <property type="project" value="InterPro"/>
</dbReference>
<sequence length="790" mass="90558">MERRIFIAAFLLLQFLITLHAQNGSRRKECFDFDWYFILGDNPKYADSEYNNESWEKVQLPHDWNISQDFVREAGGSAAYLPEGIGWYRKDFSLPQSYMGKSVSILFDGIFMQSDVYINGNHLGFRPYGFCSIEYDLTPYLLWNEKNTISVRVNTTGGRPRWYAGAGIYRHAWLQTTNPVHIATYGTYVTTPSVTPERAEISVVTTIQNTTSKQQEVTVSQSILNDVGKLVVRSERKKIPLAANTSGNLKQLMKLDYPMLWSPEHPNLYRLETIVRIGRTIIDRYETTFGVRTFRFDKDKGFFLNGENVKLKGLCLHEDAGCMGTAVLNRSNERRLEILKEYGCNAIRCAHNQPSSEFLDLCDAMGFIVIDEAFDKWKSGYYEKYFDEWWQKDMENMLLRDRNHPSIVLWSIGNELQEAWDGTDEGVRRARMLNDFVHKFEPSRPTTLAVQNGHQAKFAGVTDVIGYNYLEARMLSDHQKFPERCCLVSEELPYFSGEEGNLRSYTPYNPWNIVGENDFIAGGFIWSGVDYLGESGWPSKGWPNGLFDVCMFEKPRAAYHRAMWNDEPMVRIAVVAPSLDIDHGRDLWQWPNMAAHWNFPDSYYGLVMEVRTTTNCEKVEMLMNGKSMGIQKTDKFPNNTIVWNLPYIPGKLEAKAYEGGKQVATYQIVTSKETEKAVVSADRISLKANGQDLTYITIILQDKDGNLVQTDDKWITVHVEGEGCLMGLDNGDLRREKSFIGNRLKTYFGRAVAVVRSTRSAGDICVKLEVEGIEEPYIVNLETIKYSEQK</sequence>
<dbReference type="InterPro" id="IPR040605">
    <property type="entry name" value="Glyco_hydro2_dom5"/>
</dbReference>
<dbReference type="SUPFAM" id="SSF49785">
    <property type="entry name" value="Galactose-binding domain-like"/>
    <property type="match status" value="1"/>
</dbReference>
<dbReference type="EMBL" id="WCSB01000005">
    <property type="protein sequence ID" value="KAB4453642.1"/>
    <property type="molecule type" value="Genomic_DNA"/>
</dbReference>
<feature type="domain" description="Glycosyl hydrolases family 2 sugar binding" evidence="6">
    <location>
        <begin position="83"/>
        <end position="153"/>
    </location>
</feature>
<dbReference type="Pfam" id="PF16355">
    <property type="entry name" value="DUF4982"/>
    <property type="match status" value="1"/>
</dbReference>
<dbReference type="Pfam" id="PF02836">
    <property type="entry name" value="Glyco_hydro_2_C"/>
    <property type="match status" value="1"/>
</dbReference>
<dbReference type="InterPro" id="IPR017853">
    <property type="entry name" value="GH"/>
</dbReference>
<dbReference type="PRINTS" id="PR00132">
    <property type="entry name" value="GLHYDRLASE2"/>
</dbReference>
<evidence type="ECO:0000259" key="7">
    <source>
        <dbReference type="Pfam" id="PF16355"/>
    </source>
</evidence>
<dbReference type="PANTHER" id="PTHR42732:SF1">
    <property type="entry name" value="BETA-MANNOSIDASE"/>
    <property type="match status" value="1"/>
</dbReference>
<gene>
    <name evidence="9" type="ORF">GAN93_07930</name>
</gene>
<keyword evidence="3" id="KW-0326">Glycosidase</keyword>
<protein>
    <submittedName>
        <fullName evidence="9">Glycoside hydrolase family 2 protein</fullName>
    </submittedName>
</protein>
<dbReference type="InterPro" id="IPR006103">
    <property type="entry name" value="Glyco_hydro_2_cat"/>
</dbReference>
<dbReference type="PROSITE" id="PS00608">
    <property type="entry name" value="GLYCOSYL_HYDROL_F2_2"/>
    <property type="match status" value="1"/>
</dbReference>
<dbReference type="InterPro" id="IPR032311">
    <property type="entry name" value="DUF4982"/>
</dbReference>
<evidence type="ECO:0000313" key="10">
    <source>
        <dbReference type="Proteomes" id="UP000460317"/>
    </source>
</evidence>
<evidence type="ECO:0000259" key="5">
    <source>
        <dbReference type="Pfam" id="PF02836"/>
    </source>
</evidence>
<dbReference type="GO" id="GO:0005975">
    <property type="term" value="P:carbohydrate metabolic process"/>
    <property type="evidence" value="ECO:0007669"/>
    <property type="project" value="InterPro"/>
</dbReference>
<proteinExistence type="inferred from homology"/>
<comment type="similarity">
    <text evidence="1">Belongs to the glycosyl hydrolase 2 family.</text>
</comment>
<evidence type="ECO:0000259" key="8">
    <source>
        <dbReference type="Pfam" id="PF18565"/>
    </source>
</evidence>
<dbReference type="InterPro" id="IPR051913">
    <property type="entry name" value="GH2_Domain-Containing"/>
</dbReference>
<feature type="domain" description="DUF4982" evidence="7">
    <location>
        <begin position="607"/>
        <end position="664"/>
    </location>
</feature>
<dbReference type="InterPro" id="IPR023232">
    <property type="entry name" value="Glyco_hydro_2_AS"/>
</dbReference>
<dbReference type="Pfam" id="PF00703">
    <property type="entry name" value="Glyco_hydro_2"/>
    <property type="match status" value="1"/>
</dbReference>
<name>A0A7J5JRC7_BACT4</name>
<dbReference type="InterPro" id="IPR008979">
    <property type="entry name" value="Galactose-bd-like_sf"/>
</dbReference>
<feature type="domain" description="Glycoside hydrolase family 2" evidence="8">
    <location>
        <begin position="679"/>
        <end position="775"/>
    </location>
</feature>
<reference evidence="9 10" key="1">
    <citation type="journal article" date="2019" name="Nat. Med.">
        <title>A library of human gut bacterial isolates paired with longitudinal multiomics data enables mechanistic microbiome research.</title>
        <authorList>
            <person name="Poyet M."/>
            <person name="Groussin M."/>
            <person name="Gibbons S.M."/>
            <person name="Avila-Pacheco J."/>
            <person name="Jiang X."/>
            <person name="Kearney S.M."/>
            <person name="Perrotta A.R."/>
            <person name="Berdy B."/>
            <person name="Zhao S."/>
            <person name="Lieberman T.D."/>
            <person name="Swanson P.K."/>
            <person name="Smith M."/>
            <person name="Roesemann S."/>
            <person name="Alexander J.E."/>
            <person name="Rich S.A."/>
            <person name="Livny J."/>
            <person name="Vlamakis H."/>
            <person name="Clish C."/>
            <person name="Bullock K."/>
            <person name="Deik A."/>
            <person name="Scott J."/>
            <person name="Pierce K.A."/>
            <person name="Xavier R.J."/>
            <person name="Alm E.J."/>
        </authorList>
    </citation>
    <scope>NUCLEOTIDE SEQUENCE [LARGE SCALE GENOMIC DNA]</scope>
    <source>
        <strain evidence="9 10">BIOML-A165</strain>
    </source>
</reference>
<dbReference type="InterPro" id="IPR013783">
    <property type="entry name" value="Ig-like_fold"/>
</dbReference>
<dbReference type="Gene3D" id="3.20.20.80">
    <property type="entry name" value="Glycosidases"/>
    <property type="match status" value="2"/>
</dbReference>
<dbReference type="Proteomes" id="UP000460317">
    <property type="component" value="Unassembled WGS sequence"/>
</dbReference>
<dbReference type="SUPFAM" id="SSF51445">
    <property type="entry name" value="(Trans)glycosidases"/>
    <property type="match status" value="1"/>
</dbReference>
<accession>A0A7J5JRC7</accession>
<organism evidence="9 10">
    <name type="scientific">Bacteroides thetaiotaomicron</name>
    <dbReference type="NCBI Taxonomy" id="818"/>
    <lineage>
        <taxon>Bacteria</taxon>
        <taxon>Pseudomonadati</taxon>
        <taxon>Bacteroidota</taxon>
        <taxon>Bacteroidia</taxon>
        <taxon>Bacteroidales</taxon>
        <taxon>Bacteroidaceae</taxon>
        <taxon>Bacteroides</taxon>
    </lineage>
</organism>
<dbReference type="SUPFAM" id="SSF49303">
    <property type="entry name" value="beta-Galactosidase/glucuronidase domain"/>
    <property type="match status" value="1"/>
</dbReference>
<feature type="domain" description="Glycoside hydrolase family 2 catalytic" evidence="5">
    <location>
        <begin position="298"/>
        <end position="477"/>
    </location>
</feature>
<dbReference type="Gene3D" id="2.60.40.10">
    <property type="entry name" value="Immunoglobulins"/>
    <property type="match status" value="3"/>
</dbReference>
<comment type="caution">
    <text evidence="9">The sequence shown here is derived from an EMBL/GenBank/DDBJ whole genome shotgun (WGS) entry which is preliminary data.</text>
</comment>
<dbReference type="PANTHER" id="PTHR42732">
    <property type="entry name" value="BETA-GALACTOSIDASE"/>
    <property type="match status" value="1"/>
</dbReference>
<dbReference type="AlphaFoldDB" id="A0A7J5JRC7"/>
<dbReference type="RefSeq" id="WP_130041505.1">
    <property type="nucleotide sequence ID" value="NZ_RCXW01000005.1"/>
</dbReference>
<evidence type="ECO:0000256" key="3">
    <source>
        <dbReference type="ARBA" id="ARBA00023295"/>
    </source>
</evidence>